<keyword evidence="7" id="KW-0560">Oxidoreductase</keyword>
<dbReference type="Pfam" id="PF00146">
    <property type="entry name" value="NADHdh"/>
    <property type="match status" value="1"/>
</dbReference>
<feature type="transmembrane region" description="Helical" evidence="5">
    <location>
        <begin position="191"/>
        <end position="210"/>
    </location>
</feature>
<evidence type="ECO:0000313" key="8">
    <source>
        <dbReference type="Proteomes" id="UP000621560"/>
    </source>
</evidence>
<dbReference type="GO" id="GO:0003954">
    <property type="term" value="F:NADH dehydrogenase activity"/>
    <property type="evidence" value="ECO:0007669"/>
    <property type="project" value="TreeGrafter"/>
</dbReference>
<dbReference type="EC" id="7.1.1.-" evidence="5"/>
<comment type="function">
    <text evidence="5">NDH-1 shuttles electrons from NADH, via FMN and iron-sulfur (Fe-S) centers, to quinones in the respiratory chain. The immediate electron acceptor for the enzyme in this species is believed to be ubiquinone. Couples the redox reaction to proton translocation (for every two electrons transferred, four hydrogen ions are translocated across the cytoplasmic membrane), and thus conserves the redox energy in a proton gradient. This subunit may bind ubiquinone.</text>
</comment>
<dbReference type="RefSeq" id="WP_190917877.1">
    <property type="nucleotide sequence ID" value="NZ_JACXIZ010000019.1"/>
</dbReference>
<keyword evidence="5 6" id="KW-0520">NAD</keyword>
<evidence type="ECO:0000256" key="3">
    <source>
        <dbReference type="ARBA" id="ARBA00022989"/>
    </source>
</evidence>
<organism evidence="7 8">
    <name type="scientific">Paenibacillus sabuli</name>
    <dbReference type="NCBI Taxonomy" id="2772509"/>
    <lineage>
        <taxon>Bacteria</taxon>
        <taxon>Bacillati</taxon>
        <taxon>Bacillota</taxon>
        <taxon>Bacilli</taxon>
        <taxon>Bacillales</taxon>
        <taxon>Paenibacillaceae</taxon>
        <taxon>Paenibacillus</taxon>
    </lineage>
</organism>
<keyword evidence="2 5" id="KW-0812">Transmembrane</keyword>
<comment type="subunit">
    <text evidence="5">NDH-1 is composed of 14 different subunits. Subunits NuoA, H, J, K, L, M, N constitute the membrane sector of the complex.</text>
</comment>
<feature type="transmembrane region" description="Helical" evidence="5">
    <location>
        <begin position="308"/>
        <end position="331"/>
    </location>
</feature>
<evidence type="ECO:0000256" key="6">
    <source>
        <dbReference type="RuleBase" id="RU000471"/>
    </source>
</evidence>
<dbReference type="PROSITE" id="PS00667">
    <property type="entry name" value="COMPLEX1_ND1_1"/>
    <property type="match status" value="1"/>
</dbReference>
<comment type="caution">
    <text evidence="7">The sequence shown here is derived from an EMBL/GenBank/DDBJ whole genome shotgun (WGS) entry which is preliminary data.</text>
</comment>
<dbReference type="PANTHER" id="PTHR11432:SF3">
    <property type="entry name" value="NADH-UBIQUINONE OXIDOREDUCTASE CHAIN 1"/>
    <property type="match status" value="1"/>
</dbReference>
<keyword evidence="3 5" id="KW-1133">Transmembrane helix</keyword>
<dbReference type="PANTHER" id="PTHR11432">
    <property type="entry name" value="NADH DEHYDROGENASE SUBUNIT 1"/>
    <property type="match status" value="1"/>
</dbReference>
<name>A0A927GRP7_9BACL</name>
<dbReference type="GO" id="GO:0009060">
    <property type="term" value="P:aerobic respiration"/>
    <property type="evidence" value="ECO:0007669"/>
    <property type="project" value="TreeGrafter"/>
</dbReference>
<feature type="transmembrane region" description="Helical" evidence="5">
    <location>
        <begin position="85"/>
        <end position="107"/>
    </location>
</feature>
<comment type="catalytic activity">
    <reaction evidence="5">
        <text>a quinone + NADH + 5 H(+)(in) = a quinol + NAD(+) + 4 H(+)(out)</text>
        <dbReference type="Rhea" id="RHEA:57888"/>
        <dbReference type="ChEBI" id="CHEBI:15378"/>
        <dbReference type="ChEBI" id="CHEBI:24646"/>
        <dbReference type="ChEBI" id="CHEBI:57540"/>
        <dbReference type="ChEBI" id="CHEBI:57945"/>
        <dbReference type="ChEBI" id="CHEBI:132124"/>
    </reaction>
</comment>
<comment type="subcellular location">
    <subcellularLocation>
        <location evidence="5 6">Cell membrane</location>
        <topology evidence="5 6">Multi-pass membrane protein</topology>
    </subcellularLocation>
    <subcellularLocation>
        <location evidence="1">Membrane</location>
        <topology evidence="1">Multi-pass membrane protein</topology>
    </subcellularLocation>
</comment>
<dbReference type="GO" id="GO:0048038">
    <property type="term" value="F:quinone binding"/>
    <property type="evidence" value="ECO:0007669"/>
    <property type="project" value="UniProtKB-KW"/>
</dbReference>
<feature type="transmembrane region" description="Helical" evidence="5">
    <location>
        <begin position="119"/>
        <end position="140"/>
    </location>
</feature>
<keyword evidence="5" id="KW-0830">Ubiquinone</keyword>
<comment type="similarity">
    <text evidence="5 6">Belongs to the complex I subunit 1 family.</text>
</comment>
<evidence type="ECO:0000256" key="2">
    <source>
        <dbReference type="ARBA" id="ARBA00022692"/>
    </source>
</evidence>
<feature type="transmembrane region" description="Helical" evidence="5">
    <location>
        <begin position="14"/>
        <end position="37"/>
    </location>
</feature>
<dbReference type="NCBIfam" id="NF004741">
    <property type="entry name" value="PRK06076.1-2"/>
    <property type="match status" value="1"/>
</dbReference>
<dbReference type="AlphaFoldDB" id="A0A927GRP7"/>
<dbReference type="GO" id="GO:0016655">
    <property type="term" value="F:oxidoreductase activity, acting on NAD(P)H, quinone or similar compound as acceptor"/>
    <property type="evidence" value="ECO:0007669"/>
    <property type="project" value="UniProtKB-UniRule"/>
</dbReference>
<evidence type="ECO:0000256" key="4">
    <source>
        <dbReference type="ARBA" id="ARBA00023136"/>
    </source>
</evidence>
<feature type="transmembrane region" description="Helical" evidence="5">
    <location>
        <begin position="278"/>
        <end position="296"/>
    </location>
</feature>
<gene>
    <name evidence="5 7" type="primary">nuoH</name>
    <name evidence="7" type="ORF">IDH44_11810</name>
</gene>
<evidence type="ECO:0000313" key="7">
    <source>
        <dbReference type="EMBL" id="MBD2845879.1"/>
    </source>
</evidence>
<dbReference type="InterPro" id="IPR001694">
    <property type="entry name" value="NADH_UbQ_OxRdtase_su1/FPO"/>
</dbReference>
<dbReference type="EMBL" id="JACXIZ010000019">
    <property type="protein sequence ID" value="MBD2845879.1"/>
    <property type="molecule type" value="Genomic_DNA"/>
</dbReference>
<evidence type="ECO:0000256" key="1">
    <source>
        <dbReference type="ARBA" id="ARBA00004141"/>
    </source>
</evidence>
<keyword evidence="5" id="KW-1278">Translocase</keyword>
<keyword evidence="8" id="KW-1185">Reference proteome</keyword>
<sequence length="336" mass="37381">MGDLLREPLTAGNALLFLLAAAGLLLIVLGFVTYAIYFERRVIGWMQLRVGPNRVGPLGLLQTVADIFKLLIKEDTIPRKADRALFVLAPVLAYVPAFAVLAVIPYTSGLYFADLNVGLLYYVALSSMTTLAIVLGGWASNNKYALLGGMRSAAQMISYEVPLVMSVVGVVMLSGSMNLRSIVAAQGDWFWQWHFLPQLIGFAIFVVASVSELNRTPFDLPEAESELVAGYHVEYSGFRFAFFMLTEYVYVYAIAALTTVLFLGGWHPPAPFLDIVPGLIWFVLKFALVVFVLFWLRATFPRLRVDQLMGFGWKVLLPLALLNIFVTAAYMELWIK</sequence>
<proteinExistence type="inferred from homology"/>
<keyword evidence="4 5" id="KW-0472">Membrane</keyword>
<dbReference type="HAMAP" id="MF_01350">
    <property type="entry name" value="NDH1_NuoH"/>
    <property type="match status" value="1"/>
</dbReference>
<dbReference type="Proteomes" id="UP000621560">
    <property type="component" value="Unassembled WGS sequence"/>
</dbReference>
<reference evidence="7" key="1">
    <citation type="submission" date="2020-09" db="EMBL/GenBank/DDBJ databases">
        <title>A novel bacterium of genus Paenibacillus, isolated from South China Sea.</title>
        <authorList>
            <person name="Huang H."/>
            <person name="Mo K."/>
            <person name="Hu Y."/>
        </authorList>
    </citation>
    <scope>NUCLEOTIDE SEQUENCE</scope>
    <source>
        <strain evidence="7">IB182496</strain>
    </source>
</reference>
<feature type="transmembrane region" description="Helical" evidence="5">
    <location>
        <begin position="248"/>
        <end position="266"/>
    </location>
</feature>
<evidence type="ECO:0000256" key="5">
    <source>
        <dbReference type="HAMAP-Rule" id="MF_01350"/>
    </source>
</evidence>
<accession>A0A927GRP7</accession>
<dbReference type="GO" id="GO:0005886">
    <property type="term" value="C:plasma membrane"/>
    <property type="evidence" value="ECO:0007669"/>
    <property type="project" value="UniProtKB-SubCell"/>
</dbReference>
<dbReference type="PROSITE" id="PS00668">
    <property type="entry name" value="COMPLEX1_ND1_2"/>
    <property type="match status" value="1"/>
</dbReference>
<keyword evidence="5" id="KW-0874">Quinone</keyword>
<protein>
    <recommendedName>
        <fullName evidence="5">NADH-quinone oxidoreductase subunit H</fullName>
        <ecNumber evidence="5">7.1.1.-</ecNumber>
    </recommendedName>
    <alternativeName>
        <fullName evidence="5">NADH dehydrogenase I subunit H</fullName>
    </alternativeName>
    <alternativeName>
        <fullName evidence="5">NDH-1 subunit H</fullName>
    </alternativeName>
</protein>
<keyword evidence="5" id="KW-1003">Cell membrane</keyword>
<feature type="transmembrane region" description="Helical" evidence="5">
    <location>
        <begin position="161"/>
        <end position="179"/>
    </location>
</feature>
<dbReference type="InterPro" id="IPR018086">
    <property type="entry name" value="NADH_UbQ_OxRdtase_su1_CS"/>
</dbReference>